<evidence type="ECO:0000313" key="3">
    <source>
        <dbReference type="Ensembl" id="ENSCMIP00000009056.1"/>
    </source>
</evidence>
<dbReference type="GO" id="GO:0005975">
    <property type="term" value="P:carbohydrate metabolic process"/>
    <property type="evidence" value="ECO:0007669"/>
    <property type="project" value="TreeGrafter"/>
</dbReference>
<organism evidence="3 4">
    <name type="scientific">Callorhinchus milii</name>
    <name type="common">Ghost shark</name>
    <dbReference type="NCBI Taxonomy" id="7868"/>
    <lineage>
        <taxon>Eukaryota</taxon>
        <taxon>Metazoa</taxon>
        <taxon>Chordata</taxon>
        <taxon>Craniata</taxon>
        <taxon>Vertebrata</taxon>
        <taxon>Chondrichthyes</taxon>
        <taxon>Holocephali</taxon>
        <taxon>Chimaeriformes</taxon>
        <taxon>Callorhinchidae</taxon>
        <taxon>Callorhinchus</taxon>
    </lineage>
</organism>
<dbReference type="AlphaFoldDB" id="A0A4W3GZT1"/>
<dbReference type="InterPro" id="IPR036514">
    <property type="entry name" value="SGNH_hydro_sf"/>
</dbReference>
<evidence type="ECO:0000256" key="1">
    <source>
        <dbReference type="ARBA" id="ARBA00022801"/>
    </source>
</evidence>
<proteinExistence type="predicted"/>
<reference evidence="3" key="5">
    <citation type="submission" date="2025-09" db="UniProtKB">
        <authorList>
            <consortium name="Ensembl"/>
        </authorList>
    </citation>
    <scope>IDENTIFICATION</scope>
</reference>
<reference evidence="4" key="3">
    <citation type="journal article" date="2014" name="Nature">
        <title>Elephant shark genome provides unique insights into gnathostome evolution.</title>
        <authorList>
            <consortium name="International Elephant Shark Genome Sequencing Consortium"/>
            <person name="Venkatesh B."/>
            <person name="Lee A.P."/>
            <person name="Ravi V."/>
            <person name="Maurya A.K."/>
            <person name="Lian M.M."/>
            <person name="Swann J.B."/>
            <person name="Ohta Y."/>
            <person name="Flajnik M.F."/>
            <person name="Sutoh Y."/>
            <person name="Kasahara M."/>
            <person name="Hoon S."/>
            <person name="Gangu V."/>
            <person name="Roy S.W."/>
            <person name="Irimia M."/>
            <person name="Korzh V."/>
            <person name="Kondrychyn I."/>
            <person name="Lim Z.W."/>
            <person name="Tay B.H."/>
            <person name="Tohari S."/>
            <person name="Kong K.W."/>
            <person name="Ho S."/>
            <person name="Lorente-Galdos B."/>
            <person name="Quilez J."/>
            <person name="Marques-Bonet T."/>
            <person name="Raney B.J."/>
            <person name="Ingham P.W."/>
            <person name="Tay A."/>
            <person name="Hillier L.W."/>
            <person name="Minx P."/>
            <person name="Boehm T."/>
            <person name="Wilson R.K."/>
            <person name="Brenner S."/>
            <person name="Warren W.C."/>
        </authorList>
    </citation>
    <scope>NUCLEOTIDE SEQUENCE [LARGE SCALE GENOMIC DNA]</scope>
</reference>
<dbReference type="PANTHER" id="PTHR22901:SF0">
    <property type="entry name" value="SIALATE O-ACETYLESTERASE"/>
    <property type="match status" value="1"/>
</dbReference>
<dbReference type="Pfam" id="PF03629">
    <property type="entry name" value="SASA"/>
    <property type="match status" value="1"/>
</dbReference>
<dbReference type="SUPFAM" id="SSF52266">
    <property type="entry name" value="SGNH hydrolase"/>
    <property type="match status" value="1"/>
</dbReference>
<name>A0A4W3GZT1_CALMI</name>
<dbReference type="STRING" id="7868.ENSCMIP00000009056"/>
<protein>
    <recommendedName>
        <fullName evidence="2">Sialate O-acetylesterase domain-containing protein</fullName>
    </recommendedName>
</protein>
<reference evidence="4" key="2">
    <citation type="journal article" date="2007" name="PLoS Biol.">
        <title>Survey sequencing and comparative analysis of the elephant shark (Callorhinchus milii) genome.</title>
        <authorList>
            <person name="Venkatesh B."/>
            <person name="Kirkness E.F."/>
            <person name="Loh Y.H."/>
            <person name="Halpern A.L."/>
            <person name="Lee A.P."/>
            <person name="Johnson J."/>
            <person name="Dandona N."/>
            <person name="Viswanathan L.D."/>
            <person name="Tay A."/>
            <person name="Venter J.C."/>
            <person name="Strausberg R.L."/>
            <person name="Brenner S."/>
        </authorList>
    </citation>
    <scope>NUCLEOTIDE SEQUENCE [LARGE SCALE GENOMIC DNA]</scope>
</reference>
<dbReference type="InParanoid" id="A0A4W3GZT1"/>
<reference evidence="4" key="1">
    <citation type="journal article" date="2006" name="Science">
        <title>Ancient noncoding elements conserved in the human genome.</title>
        <authorList>
            <person name="Venkatesh B."/>
            <person name="Kirkness E.F."/>
            <person name="Loh Y.H."/>
            <person name="Halpern A.L."/>
            <person name="Lee A.P."/>
            <person name="Johnson J."/>
            <person name="Dandona N."/>
            <person name="Viswanathan L.D."/>
            <person name="Tay A."/>
            <person name="Venter J.C."/>
            <person name="Strausberg R.L."/>
            <person name="Brenner S."/>
        </authorList>
    </citation>
    <scope>NUCLEOTIDE SEQUENCE [LARGE SCALE GENOMIC DNA]</scope>
</reference>
<accession>A0A4W3GZT1</accession>
<reference evidence="3" key="4">
    <citation type="submission" date="2025-08" db="UniProtKB">
        <authorList>
            <consortium name="Ensembl"/>
        </authorList>
    </citation>
    <scope>IDENTIFICATION</scope>
</reference>
<sequence length="524" mass="58732">LPGDQAAAEVKMAAVAAAGVWALLWPLLLSGARAGPEFRFASYYSHHMVLQVKPARAVVWGYGAEGAAVHVLLFNEDQFFSDQHTTVLKDDAVGGNGTWKVWLDPVSHGGPFMVLAQQSIAGLVESIGINDVYFGDIWLCGGQSNMQFTVSQVMNASEELALAPRYPHVRLFQAGMFQSPSELNDLATIGLQWSVPTGSNLAHFSAVCWLFGRDLYDKLQYPIGLVESCWGGTPIETWSSKRALQKCQQTYTADVGDRNERGPHFPTVLWNSMIHPLLQMTIKGAIWYQGEENTHSYNDLYNCTFPAMINDWRQAFHEESGGQTEIDFPFGFVQLSTFRHNSTDDAYPRLRWHQTANYGYVPNPVMPKTFMAVAMDLGDEKSPYGCIHPRYKQEVAFRLYLGARAVAYGEDIPFQGPFPKGIDQRNTTLVIVYTQELTVVKLSANAFEVCCSMKKNSSASQWIFAPMIKSSSNTVTLSVEQCRQEIIGIRYAWEDWPCELKQCPLYNQDYHPLPAPSFSIHPFE</sequence>
<dbReference type="GO" id="GO:0001681">
    <property type="term" value="F:sialate O-acetylesterase activity"/>
    <property type="evidence" value="ECO:0007669"/>
    <property type="project" value="InterPro"/>
</dbReference>
<dbReference type="Proteomes" id="UP000314986">
    <property type="component" value="Unassembled WGS sequence"/>
</dbReference>
<dbReference type="OMA" id="PCEFKAC"/>
<feature type="domain" description="Sialate O-acetylesterase" evidence="2">
    <location>
        <begin position="136"/>
        <end position="338"/>
    </location>
</feature>
<keyword evidence="1" id="KW-0378">Hydrolase</keyword>
<evidence type="ECO:0000259" key="2">
    <source>
        <dbReference type="Pfam" id="PF03629"/>
    </source>
</evidence>
<gene>
    <name evidence="3" type="primary">siae</name>
</gene>
<dbReference type="Ensembl" id="ENSCMIT00000009307.1">
    <property type="protein sequence ID" value="ENSCMIP00000009056.1"/>
    <property type="gene ID" value="ENSCMIG00000004825.1"/>
</dbReference>
<dbReference type="InterPro" id="IPR005181">
    <property type="entry name" value="SASA"/>
</dbReference>
<dbReference type="PANTHER" id="PTHR22901">
    <property type="entry name" value="SIALATE O-ACETYLESTERASE"/>
    <property type="match status" value="1"/>
</dbReference>
<keyword evidence="4" id="KW-1185">Reference proteome</keyword>
<dbReference type="GeneTree" id="ENSGT00390000010608"/>
<evidence type="ECO:0000313" key="4">
    <source>
        <dbReference type="Proteomes" id="UP000314986"/>
    </source>
</evidence>
<dbReference type="InterPro" id="IPR039329">
    <property type="entry name" value="SIAE"/>
</dbReference>
<dbReference type="Gene3D" id="3.40.50.1110">
    <property type="entry name" value="SGNH hydrolase"/>
    <property type="match status" value="1"/>
</dbReference>